<protein>
    <submittedName>
        <fullName evidence="3">Uncharacterized protein</fullName>
    </submittedName>
</protein>
<feature type="transmembrane region" description="Helical" evidence="2">
    <location>
        <begin position="101"/>
        <end position="119"/>
    </location>
</feature>
<keyword evidence="2" id="KW-1133">Transmembrane helix</keyword>
<evidence type="ECO:0000256" key="1">
    <source>
        <dbReference type="SAM" id="MobiDB-lite"/>
    </source>
</evidence>
<evidence type="ECO:0000313" key="4">
    <source>
        <dbReference type="Proteomes" id="UP000318693"/>
    </source>
</evidence>
<dbReference type="Proteomes" id="UP000318693">
    <property type="component" value="Unassembled WGS sequence"/>
</dbReference>
<feature type="transmembrane region" description="Helical" evidence="2">
    <location>
        <begin position="195"/>
        <end position="212"/>
    </location>
</feature>
<feature type="transmembrane region" description="Helical" evidence="2">
    <location>
        <begin position="124"/>
        <end position="144"/>
    </location>
</feature>
<proteinExistence type="predicted"/>
<organism evidence="3 4">
    <name type="scientific">Georgenia yuyongxinii</name>
    <dbReference type="NCBI Taxonomy" id="2589797"/>
    <lineage>
        <taxon>Bacteria</taxon>
        <taxon>Bacillati</taxon>
        <taxon>Actinomycetota</taxon>
        <taxon>Actinomycetes</taxon>
        <taxon>Micrococcales</taxon>
        <taxon>Bogoriellaceae</taxon>
        <taxon>Georgenia</taxon>
    </lineage>
</organism>
<name>A0A552WVW9_9MICO</name>
<feature type="region of interest" description="Disordered" evidence="1">
    <location>
        <begin position="256"/>
        <end position="284"/>
    </location>
</feature>
<keyword evidence="2" id="KW-0472">Membrane</keyword>
<comment type="caution">
    <text evidence="3">The sequence shown here is derived from an EMBL/GenBank/DDBJ whole genome shotgun (WGS) entry which is preliminary data.</text>
</comment>
<evidence type="ECO:0000313" key="3">
    <source>
        <dbReference type="EMBL" id="TRW46443.1"/>
    </source>
</evidence>
<evidence type="ECO:0000256" key="2">
    <source>
        <dbReference type="SAM" id="Phobius"/>
    </source>
</evidence>
<feature type="transmembrane region" description="Helical" evidence="2">
    <location>
        <begin position="164"/>
        <end position="183"/>
    </location>
</feature>
<feature type="transmembrane region" description="Helical" evidence="2">
    <location>
        <begin position="232"/>
        <end position="253"/>
    </location>
</feature>
<dbReference type="EMBL" id="VJXR01000010">
    <property type="protein sequence ID" value="TRW46443.1"/>
    <property type="molecule type" value="Genomic_DNA"/>
</dbReference>
<dbReference type="AlphaFoldDB" id="A0A552WVW9"/>
<keyword evidence="2" id="KW-0812">Transmembrane</keyword>
<feature type="transmembrane region" description="Helical" evidence="2">
    <location>
        <begin position="20"/>
        <end position="43"/>
    </location>
</feature>
<keyword evidence="4" id="KW-1185">Reference proteome</keyword>
<reference evidence="3 4" key="1">
    <citation type="submission" date="2019-07" db="EMBL/GenBank/DDBJ databases">
        <title>Georgenia wutianyii sp. nov. and Georgenia *** sp. nov. isolated from plateau pika (Ochotona curzoniae) in the Qinghai-Tibet plateau of China.</title>
        <authorList>
            <person name="Tian Z."/>
        </authorList>
    </citation>
    <scope>NUCLEOTIDE SEQUENCE [LARGE SCALE GENOMIC DNA]</scope>
    <source>
        <strain evidence="3 4">Z446</strain>
    </source>
</reference>
<gene>
    <name evidence="3" type="ORF">FJ693_05820</name>
</gene>
<accession>A0A552WVW9</accession>
<dbReference type="RefSeq" id="WP_143417585.1">
    <property type="nucleotide sequence ID" value="NZ_VJXR01000010.1"/>
</dbReference>
<sequence length="284" mass="30085">MVSRVSLKTRGATGRARPPAVARVVAVVVRLVALLLLMASAVWGLQAAWSRWAVCFVDADPPLPGMARFDGACVAVQDHLYDYTIPSDPWVPIADAAQREGLSLLALGLPVLLLSLTVVNRWFIWVLGVAAGVAVGSVWLAMGVPTFLSGLAGEPVQVDDLADVPALGLFAPFLTLGLAFAAIHRGVGRDLNLDRDVWLGVFWAAMTVAQPLPELFTTVFLWSSHDTSPMTGFVRCAAVVVAAVAVAMTLVPASRRRARPGRRRSDALPGPRPAGRGLEQGGLS</sequence>